<name>A0ABU8EYW4_9GAMM</name>
<comment type="caution">
    <text evidence="4">The sequence shown here is derived from an EMBL/GenBank/DDBJ whole genome shotgun (WGS) entry which is preliminary data.</text>
</comment>
<evidence type="ECO:0000313" key="5">
    <source>
        <dbReference type="Proteomes" id="UP001382455"/>
    </source>
</evidence>
<dbReference type="InterPro" id="IPR058647">
    <property type="entry name" value="BSH_CzcB-like"/>
</dbReference>
<evidence type="ECO:0000256" key="1">
    <source>
        <dbReference type="ARBA" id="ARBA00009477"/>
    </source>
</evidence>
<evidence type="ECO:0000313" key="4">
    <source>
        <dbReference type="EMBL" id="MEI4552166.1"/>
    </source>
</evidence>
<dbReference type="RefSeq" id="WP_336436993.1">
    <property type="nucleotide sequence ID" value="NZ_JBAWKS010000002.1"/>
</dbReference>
<feature type="domain" description="CzcB-like barrel-sandwich hybrid" evidence="3">
    <location>
        <begin position="55"/>
        <end position="193"/>
    </location>
</feature>
<comment type="similarity">
    <text evidence="1">Belongs to the membrane fusion protein (MFP) (TC 8.A.1) family.</text>
</comment>
<dbReference type="NCBIfam" id="TIGR01730">
    <property type="entry name" value="RND_mfp"/>
    <property type="match status" value="1"/>
</dbReference>
<dbReference type="SUPFAM" id="SSF111369">
    <property type="entry name" value="HlyD-like secretion proteins"/>
    <property type="match status" value="1"/>
</dbReference>
<evidence type="ECO:0000259" key="3">
    <source>
        <dbReference type="Pfam" id="PF25973"/>
    </source>
</evidence>
<keyword evidence="5" id="KW-1185">Reference proteome</keyword>
<dbReference type="PANTHER" id="PTHR30469">
    <property type="entry name" value="MULTIDRUG RESISTANCE PROTEIN MDTA"/>
    <property type="match status" value="1"/>
</dbReference>
<dbReference type="Gene3D" id="1.10.287.470">
    <property type="entry name" value="Helix hairpin bin"/>
    <property type="match status" value="1"/>
</dbReference>
<protein>
    <submittedName>
        <fullName evidence="4">Efflux RND transporter periplasmic adaptor subunit</fullName>
    </submittedName>
</protein>
<dbReference type="Gene3D" id="2.40.420.20">
    <property type="match status" value="1"/>
</dbReference>
<accession>A0ABU8EYW4</accession>
<sequence length="357" mass="38767">MCVVRVRLALAFIVLSFNTSLLTAKEIAVDLIYPQVNQFAEQLSLSGTIKSKQDAKVTVLQQGVVAKLFVEAGDHVSAGDTLLELNSSIAKAQYQQALASLEASEIAYQEAQRLYQEVIKLSKQQVVAKTLIAERKATRAKALASMSQAKALLAERKEIVNRHTLRAPFSGVIVNRFAEVGEWVTPQATVFSLVANDKLRLELEIPQEYYANFKQTNLVANITPDLQHASQFKASISNVVGATSELSRTFKVFIDIDKSIALIPGISATATIALQQSAQEKLWLPKTALKHHPDGGYSVFSVTNNVAKRHIVNVIAEQAERIAVTNAPSNHAFVMSGVEALSDGLKVTVSSVKGSAQ</sequence>
<dbReference type="Pfam" id="PF25973">
    <property type="entry name" value="BSH_CzcB"/>
    <property type="match status" value="1"/>
</dbReference>
<dbReference type="Gene3D" id="2.40.50.100">
    <property type="match status" value="1"/>
</dbReference>
<dbReference type="PANTHER" id="PTHR30469:SF15">
    <property type="entry name" value="HLYD FAMILY OF SECRETION PROTEINS"/>
    <property type="match status" value="1"/>
</dbReference>
<keyword evidence="2" id="KW-0732">Signal</keyword>
<dbReference type="Gene3D" id="2.40.30.170">
    <property type="match status" value="1"/>
</dbReference>
<dbReference type="EMBL" id="JBAWKS010000002">
    <property type="protein sequence ID" value="MEI4552166.1"/>
    <property type="molecule type" value="Genomic_DNA"/>
</dbReference>
<organism evidence="4 5">
    <name type="scientific">Pseudoalteromonas spongiae</name>
    <dbReference type="NCBI Taxonomy" id="298657"/>
    <lineage>
        <taxon>Bacteria</taxon>
        <taxon>Pseudomonadati</taxon>
        <taxon>Pseudomonadota</taxon>
        <taxon>Gammaproteobacteria</taxon>
        <taxon>Alteromonadales</taxon>
        <taxon>Pseudoalteromonadaceae</taxon>
        <taxon>Pseudoalteromonas</taxon>
    </lineage>
</organism>
<evidence type="ECO:0000256" key="2">
    <source>
        <dbReference type="SAM" id="SignalP"/>
    </source>
</evidence>
<feature type="signal peptide" evidence="2">
    <location>
        <begin position="1"/>
        <end position="24"/>
    </location>
</feature>
<dbReference type="InterPro" id="IPR006143">
    <property type="entry name" value="RND_pump_MFP"/>
</dbReference>
<dbReference type="Proteomes" id="UP001382455">
    <property type="component" value="Unassembled WGS sequence"/>
</dbReference>
<gene>
    <name evidence="4" type="ORF">WAE96_20980</name>
</gene>
<feature type="chain" id="PRO_5047496183" evidence="2">
    <location>
        <begin position="25"/>
        <end position="357"/>
    </location>
</feature>
<reference evidence="4 5" key="1">
    <citation type="submission" date="2023-12" db="EMBL/GenBank/DDBJ databases">
        <title>Friends and Foes: Symbiotic and Algicidal bacterial influence on Karenia brevis blooms.</title>
        <authorList>
            <person name="Fei C."/>
            <person name="Mohamed A.R."/>
            <person name="Booker A."/>
            <person name="Arshad M."/>
            <person name="Klass S."/>
            <person name="Ahn S."/>
            <person name="Gilbert P.M."/>
            <person name="Heil C.A."/>
            <person name="Martinez J.M."/>
            <person name="Amin S.A."/>
        </authorList>
    </citation>
    <scope>NUCLEOTIDE SEQUENCE [LARGE SCALE GENOMIC DNA]</scope>
    <source>
        <strain evidence="4 5">CE15</strain>
    </source>
</reference>
<proteinExistence type="inferred from homology"/>